<dbReference type="EMBL" id="PKPP01004462">
    <property type="protein sequence ID" value="PWA64253.1"/>
    <property type="molecule type" value="Genomic_DNA"/>
</dbReference>
<name>A0A2U1MSK8_ARTAN</name>
<protein>
    <submittedName>
        <fullName evidence="2">DnaJ domain-containing protein</fullName>
    </submittedName>
</protein>
<dbReference type="AlphaFoldDB" id="A0A2U1MSK8"/>
<sequence>MIHEKKGKIMNQQEEVFENEKKNESQSKEEVFEVFETGHDNPSKDEILDTQEDKEKVDYIKAKEDQELHRMQKRKQTENEIHRRQKQRVEEIRESQKKKEENINLKEQYRIEVIQRLTKLEKRSYNLRTLLFGLWMNIGPGDAEIKKGYKDAILKFHLDRAPKDDMRKQVEAEETSKLIQRMKERKEPITII</sequence>
<evidence type="ECO:0000313" key="2">
    <source>
        <dbReference type="EMBL" id="PWA64253.1"/>
    </source>
</evidence>
<reference evidence="2 3" key="1">
    <citation type="journal article" date="2018" name="Mol. Plant">
        <title>The genome of Artemisia annua provides insight into the evolution of Asteraceae family and artemisinin biosynthesis.</title>
        <authorList>
            <person name="Shen Q."/>
            <person name="Zhang L."/>
            <person name="Liao Z."/>
            <person name="Wang S."/>
            <person name="Yan T."/>
            <person name="Shi P."/>
            <person name="Liu M."/>
            <person name="Fu X."/>
            <person name="Pan Q."/>
            <person name="Wang Y."/>
            <person name="Lv Z."/>
            <person name="Lu X."/>
            <person name="Zhang F."/>
            <person name="Jiang W."/>
            <person name="Ma Y."/>
            <person name="Chen M."/>
            <person name="Hao X."/>
            <person name="Li L."/>
            <person name="Tang Y."/>
            <person name="Lv G."/>
            <person name="Zhou Y."/>
            <person name="Sun X."/>
            <person name="Brodelius P.E."/>
            <person name="Rose J.K.C."/>
            <person name="Tang K."/>
        </authorList>
    </citation>
    <scope>NUCLEOTIDE SEQUENCE [LARGE SCALE GENOMIC DNA]</scope>
    <source>
        <strain evidence="3">cv. Huhao1</strain>
        <tissue evidence="2">Leaf</tissue>
    </source>
</reference>
<dbReference type="OrthoDB" id="498970at2759"/>
<keyword evidence="3" id="KW-1185">Reference proteome</keyword>
<evidence type="ECO:0000313" key="3">
    <source>
        <dbReference type="Proteomes" id="UP000245207"/>
    </source>
</evidence>
<gene>
    <name evidence="2" type="ORF">CTI12_AA346330</name>
</gene>
<accession>A0A2U1MSK8</accession>
<comment type="caution">
    <text evidence="2">The sequence shown here is derived from an EMBL/GenBank/DDBJ whole genome shotgun (WGS) entry which is preliminary data.</text>
</comment>
<dbReference type="PANTHER" id="PTHR36335">
    <property type="entry name" value="CHAPERONE DNAJ-DOMAIN SUPERFAMILY PROTEIN"/>
    <property type="match status" value="1"/>
</dbReference>
<feature type="region of interest" description="Disordered" evidence="1">
    <location>
        <begin position="1"/>
        <end position="96"/>
    </location>
</feature>
<dbReference type="InterPro" id="IPR036869">
    <property type="entry name" value="J_dom_sf"/>
</dbReference>
<evidence type="ECO:0000256" key="1">
    <source>
        <dbReference type="SAM" id="MobiDB-lite"/>
    </source>
</evidence>
<dbReference type="SUPFAM" id="SSF46565">
    <property type="entry name" value="Chaperone J-domain"/>
    <property type="match status" value="1"/>
</dbReference>
<proteinExistence type="predicted"/>
<organism evidence="2 3">
    <name type="scientific">Artemisia annua</name>
    <name type="common">Sweet wormwood</name>
    <dbReference type="NCBI Taxonomy" id="35608"/>
    <lineage>
        <taxon>Eukaryota</taxon>
        <taxon>Viridiplantae</taxon>
        <taxon>Streptophyta</taxon>
        <taxon>Embryophyta</taxon>
        <taxon>Tracheophyta</taxon>
        <taxon>Spermatophyta</taxon>
        <taxon>Magnoliopsida</taxon>
        <taxon>eudicotyledons</taxon>
        <taxon>Gunneridae</taxon>
        <taxon>Pentapetalae</taxon>
        <taxon>asterids</taxon>
        <taxon>campanulids</taxon>
        <taxon>Asterales</taxon>
        <taxon>Asteraceae</taxon>
        <taxon>Asteroideae</taxon>
        <taxon>Anthemideae</taxon>
        <taxon>Artemisiinae</taxon>
        <taxon>Artemisia</taxon>
    </lineage>
</organism>
<dbReference type="Proteomes" id="UP000245207">
    <property type="component" value="Unassembled WGS sequence"/>
</dbReference>
<dbReference type="STRING" id="35608.A0A2U1MSK8"/>
<dbReference type="PANTHER" id="PTHR36335:SF1">
    <property type="entry name" value="CHAPERONE DNAJ-DOMAIN SUPERFAMILY PROTEIN"/>
    <property type="match status" value="1"/>
</dbReference>
<feature type="compositionally biased region" description="Basic and acidic residues" evidence="1">
    <location>
        <begin position="18"/>
        <end position="96"/>
    </location>
</feature>